<dbReference type="STRING" id="3750.A0A498K3G3"/>
<name>A0A498K3G3_MALDO</name>
<evidence type="ECO:0000313" key="3">
    <source>
        <dbReference type="Proteomes" id="UP000290289"/>
    </source>
</evidence>
<proteinExistence type="predicted"/>
<protein>
    <submittedName>
        <fullName evidence="2">Uncharacterized protein</fullName>
    </submittedName>
</protein>
<evidence type="ECO:0000313" key="2">
    <source>
        <dbReference type="EMBL" id="RXI02730.1"/>
    </source>
</evidence>
<dbReference type="AlphaFoldDB" id="A0A498K3G3"/>
<feature type="compositionally biased region" description="Pro residues" evidence="1">
    <location>
        <begin position="92"/>
        <end position="106"/>
    </location>
</feature>
<keyword evidence="3" id="KW-1185">Reference proteome</keyword>
<dbReference type="PANTHER" id="PTHR34377:SF3">
    <property type="entry name" value="TETRATRICOPEPTIDE REPEAT (TPR)-LIKE SUPERFAMILY PROTEIN"/>
    <property type="match status" value="1"/>
</dbReference>
<dbReference type="PANTHER" id="PTHR34377">
    <property type="entry name" value="TETRATRICOPEPTIDE REPEAT (TPR)-LIKE SUPERFAMILY PROTEIN"/>
    <property type="match status" value="1"/>
</dbReference>
<accession>A0A498K3G3</accession>
<evidence type="ECO:0000256" key="1">
    <source>
        <dbReference type="SAM" id="MobiDB-lite"/>
    </source>
</evidence>
<sequence length="206" mass="23060">MVGDQEAEQGRLWKHYLGEFARHLTQTESSHQMNGNLNLIPLRVKILTLTLFAASLLFLPKMKAQHLFPPARPLCASQFALANYACSMLPFTPTPPPTPPSPPPSPPDDDEGQEEDHGQDHGHGHGHGHNHGHRHVHHRHRHHDHQAIPAEDNCCKWLNQLDNECVCELLVHLPNFLIRPAHAYSVAVGETCTVSYTCGTPIRIKI</sequence>
<gene>
    <name evidence="2" type="ORF">DVH24_002808</name>
</gene>
<feature type="region of interest" description="Disordered" evidence="1">
    <location>
        <begin position="92"/>
        <end position="143"/>
    </location>
</feature>
<comment type="caution">
    <text evidence="2">The sequence shown here is derived from an EMBL/GenBank/DDBJ whole genome shotgun (WGS) entry which is preliminary data.</text>
</comment>
<dbReference type="EMBL" id="RDQH01000329">
    <property type="protein sequence ID" value="RXI02730.1"/>
    <property type="molecule type" value="Genomic_DNA"/>
</dbReference>
<dbReference type="Proteomes" id="UP000290289">
    <property type="component" value="Chromosome 3"/>
</dbReference>
<organism evidence="2 3">
    <name type="scientific">Malus domestica</name>
    <name type="common">Apple</name>
    <name type="synonym">Pyrus malus</name>
    <dbReference type="NCBI Taxonomy" id="3750"/>
    <lineage>
        <taxon>Eukaryota</taxon>
        <taxon>Viridiplantae</taxon>
        <taxon>Streptophyta</taxon>
        <taxon>Embryophyta</taxon>
        <taxon>Tracheophyta</taxon>
        <taxon>Spermatophyta</taxon>
        <taxon>Magnoliopsida</taxon>
        <taxon>eudicotyledons</taxon>
        <taxon>Gunneridae</taxon>
        <taxon>Pentapetalae</taxon>
        <taxon>rosids</taxon>
        <taxon>fabids</taxon>
        <taxon>Rosales</taxon>
        <taxon>Rosaceae</taxon>
        <taxon>Amygdaloideae</taxon>
        <taxon>Maleae</taxon>
        <taxon>Malus</taxon>
    </lineage>
</organism>
<reference evidence="2 3" key="1">
    <citation type="submission" date="2018-10" db="EMBL/GenBank/DDBJ databases">
        <title>A high-quality apple genome assembly.</title>
        <authorList>
            <person name="Hu J."/>
        </authorList>
    </citation>
    <scope>NUCLEOTIDE SEQUENCE [LARGE SCALE GENOMIC DNA]</scope>
    <source>
        <strain evidence="3">cv. HFTH1</strain>
        <tissue evidence="2">Young leaf</tissue>
    </source>
</reference>
<feature type="compositionally biased region" description="Basic residues" evidence="1">
    <location>
        <begin position="124"/>
        <end position="143"/>
    </location>
</feature>